<feature type="region of interest" description="Disordered" evidence="8">
    <location>
        <begin position="493"/>
        <end position="573"/>
    </location>
</feature>
<evidence type="ECO:0000313" key="12">
    <source>
        <dbReference type="Proteomes" id="UP000053105"/>
    </source>
</evidence>
<dbReference type="InterPro" id="IPR029034">
    <property type="entry name" value="Cystine-knot_cytokine"/>
</dbReference>
<dbReference type="InterPro" id="IPR040388">
    <property type="entry name" value="CXXC4/CXXC5"/>
</dbReference>
<dbReference type="GO" id="GO:0005634">
    <property type="term" value="C:nucleus"/>
    <property type="evidence" value="ECO:0007669"/>
    <property type="project" value="TreeGrafter"/>
</dbReference>
<evidence type="ECO:0000256" key="9">
    <source>
        <dbReference type="SAM" id="Phobius"/>
    </source>
</evidence>
<dbReference type="EMBL" id="KQ435770">
    <property type="protein sequence ID" value="KOX75177.1"/>
    <property type="molecule type" value="Genomic_DNA"/>
</dbReference>
<name>A0A0M9A1B8_9HYME</name>
<dbReference type="PANTHER" id="PTHR13419">
    <property type="entry name" value="ZINC FINGER-CONTAINING"/>
    <property type="match status" value="1"/>
</dbReference>
<dbReference type="Gene3D" id="2.10.90.10">
    <property type="entry name" value="Cystine-knot cytokines"/>
    <property type="match status" value="1"/>
</dbReference>
<evidence type="ECO:0000256" key="1">
    <source>
        <dbReference type="ARBA" id="ARBA00004496"/>
    </source>
</evidence>
<feature type="compositionally biased region" description="Low complexity" evidence="8">
    <location>
        <begin position="320"/>
        <end position="336"/>
    </location>
</feature>
<evidence type="ECO:0000259" key="10">
    <source>
        <dbReference type="PROSITE" id="PS51058"/>
    </source>
</evidence>
<dbReference type="SUPFAM" id="SSF57501">
    <property type="entry name" value="Cystine-knot cytokines"/>
    <property type="match status" value="1"/>
</dbReference>
<dbReference type="PANTHER" id="PTHR13419:SF0">
    <property type="entry name" value="CXXC-TYPE DOMAIN-CONTAINING PROTEIN"/>
    <property type="match status" value="1"/>
</dbReference>
<dbReference type="AlphaFoldDB" id="A0A0M9A1B8"/>
<dbReference type="GO" id="GO:0008327">
    <property type="term" value="F:methyl-CpG binding"/>
    <property type="evidence" value="ECO:0007669"/>
    <property type="project" value="TreeGrafter"/>
</dbReference>
<dbReference type="GO" id="GO:0008270">
    <property type="term" value="F:zinc ion binding"/>
    <property type="evidence" value="ECO:0007669"/>
    <property type="project" value="UniProtKB-KW"/>
</dbReference>
<keyword evidence="4 7" id="KW-0863">Zinc-finger</keyword>
<keyword evidence="9" id="KW-0472">Membrane</keyword>
<keyword evidence="6" id="KW-0238">DNA-binding</keyword>
<keyword evidence="2" id="KW-0963">Cytoplasm</keyword>
<keyword evidence="5" id="KW-0862">Zinc</keyword>
<accession>A0A0M9A1B8</accession>
<dbReference type="Proteomes" id="UP000053105">
    <property type="component" value="Unassembled WGS sequence"/>
</dbReference>
<reference evidence="11 12" key="1">
    <citation type="submission" date="2015-07" db="EMBL/GenBank/DDBJ databases">
        <title>The genome of Melipona quadrifasciata.</title>
        <authorList>
            <person name="Pan H."/>
            <person name="Kapheim K."/>
        </authorList>
    </citation>
    <scope>NUCLEOTIDE SEQUENCE [LARGE SCALE GENOMIC DNA]</scope>
    <source>
        <strain evidence="11">0111107301</strain>
        <tissue evidence="11">Whole body</tissue>
    </source>
</reference>
<keyword evidence="9" id="KW-0812">Transmembrane</keyword>
<evidence type="ECO:0000256" key="7">
    <source>
        <dbReference type="PROSITE-ProRule" id="PRU00509"/>
    </source>
</evidence>
<dbReference type="STRING" id="166423.A0A0M9A1B8"/>
<feature type="region of interest" description="Disordered" evidence="8">
    <location>
        <begin position="318"/>
        <end position="338"/>
    </location>
</feature>
<sequence>MCFCSRSTPDYSQGYDYPAQGEGQFHSLPFLPPTQYPVRGHPPLVYGAPSNDTQQNGYKYTTPAQRNPFLRDETIPVKIHPTEQRVTSDRHFYMSFGQDQTWWANRYVRSSKAPPRTLYENPLLKYSKSSKERNKRQSNPDAIPLCPTETQYITPRAALNNEGNWMYVVNLQDENQKYSQVVQSEKCTMNVCNGICSVPAGYTSRCQQKFVQKRLVALEGSGNQLYTDVFWFPHGCAFSLYRNKADRRTHALTNLVRTKERLTAPLCEPHDCEIQSSFLLMSSKYRVTHTVAINVKSKSTGHHRMSAEVTKEVVATERVTGSPPAAVATSPSSVGPGDPARHLPPFSSFAGDNAMDSSTTLTTLHSQDVGLGLTSSWDYYEGLTGRLIDSRGSISHSPPVTSAVGLPSFHTLGTPLPAPHPHRGSVGYPLVPAPVQAREVPALQQQLLDERHIQLLGSSPVQAFPPPPPGHPHHTVLTVVKPEYPQLHHANFQNPMSTVLDSSPTSRPIGIDGRKKERRKIRAGSMESEDSAGAGNVESSGQVAAVSSTANRGPHHLGGGMADADGDGGLSDKPAKKKRKRCGECIGCQRKDNCGDCAPCRNDKSHQICKMRRCEKLTEKKGRCPASKGYRQLCICNATVQLFDTKKVHIWFCFFMSILLGYAITLDHGLSTE</sequence>
<evidence type="ECO:0000256" key="8">
    <source>
        <dbReference type="SAM" id="MobiDB-lite"/>
    </source>
</evidence>
<gene>
    <name evidence="11" type="ORF">WN51_12890</name>
</gene>
<evidence type="ECO:0000256" key="6">
    <source>
        <dbReference type="ARBA" id="ARBA00023125"/>
    </source>
</evidence>
<feature type="compositionally biased region" description="Polar residues" evidence="8">
    <location>
        <begin position="537"/>
        <end position="551"/>
    </location>
</feature>
<evidence type="ECO:0000313" key="11">
    <source>
        <dbReference type="EMBL" id="KOX75177.1"/>
    </source>
</evidence>
<dbReference type="PROSITE" id="PS51058">
    <property type="entry name" value="ZF_CXXC"/>
    <property type="match status" value="1"/>
</dbReference>
<dbReference type="Pfam" id="PF16077">
    <property type="entry name" value="Spaetzle"/>
    <property type="match status" value="1"/>
</dbReference>
<keyword evidence="3" id="KW-0479">Metal-binding</keyword>
<keyword evidence="9" id="KW-1133">Transmembrane helix</keyword>
<feature type="domain" description="CXXC-type" evidence="10">
    <location>
        <begin position="575"/>
        <end position="615"/>
    </location>
</feature>
<feature type="transmembrane region" description="Helical" evidence="9">
    <location>
        <begin position="648"/>
        <end position="666"/>
    </location>
</feature>
<organism evidence="11 12">
    <name type="scientific">Melipona quadrifasciata</name>
    <dbReference type="NCBI Taxonomy" id="166423"/>
    <lineage>
        <taxon>Eukaryota</taxon>
        <taxon>Metazoa</taxon>
        <taxon>Ecdysozoa</taxon>
        <taxon>Arthropoda</taxon>
        <taxon>Hexapoda</taxon>
        <taxon>Insecta</taxon>
        <taxon>Pterygota</taxon>
        <taxon>Neoptera</taxon>
        <taxon>Endopterygota</taxon>
        <taxon>Hymenoptera</taxon>
        <taxon>Apocrita</taxon>
        <taxon>Aculeata</taxon>
        <taxon>Apoidea</taxon>
        <taxon>Anthophila</taxon>
        <taxon>Apidae</taxon>
        <taxon>Melipona</taxon>
    </lineage>
</organism>
<evidence type="ECO:0000256" key="2">
    <source>
        <dbReference type="ARBA" id="ARBA00022490"/>
    </source>
</evidence>
<feature type="region of interest" description="Disordered" evidence="8">
    <location>
        <begin position="123"/>
        <end position="146"/>
    </location>
</feature>
<dbReference type="GO" id="GO:0005737">
    <property type="term" value="C:cytoplasm"/>
    <property type="evidence" value="ECO:0007669"/>
    <property type="project" value="UniProtKB-SubCell"/>
</dbReference>
<dbReference type="InterPro" id="IPR032104">
    <property type="entry name" value="Spaetzle"/>
</dbReference>
<dbReference type="Pfam" id="PF02008">
    <property type="entry name" value="zf-CXXC"/>
    <property type="match status" value="1"/>
</dbReference>
<proteinExistence type="predicted"/>
<feature type="compositionally biased region" description="Polar residues" evidence="8">
    <location>
        <begin position="493"/>
        <end position="506"/>
    </location>
</feature>
<evidence type="ECO:0000256" key="5">
    <source>
        <dbReference type="ARBA" id="ARBA00022833"/>
    </source>
</evidence>
<keyword evidence="12" id="KW-1185">Reference proteome</keyword>
<dbReference type="OrthoDB" id="8777148at2759"/>
<evidence type="ECO:0000256" key="3">
    <source>
        <dbReference type="ARBA" id="ARBA00022723"/>
    </source>
</evidence>
<comment type="subcellular location">
    <subcellularLocation>
        <location evidence="1">Cytoplasm</location>
    </subcellularLocation>
</comment>
<protein>
    <submittedName>
        <fullName evidence="11">CXXC-type zinc finger protein 4</fullName>
    </submittedName>
</protein>
<dbReference type="InterPro" id="IPR002857">
    <property type="entry name" value="Znf_CXXC"/>
</dbReference>
<evidence type="ECO:0000256" key="4">
    <source>
        <dbReference type="ARBA" id="ARBA00022771"/>
    </source>
</evidence>